<keyword evidence="1" id="KW-1133">Transmembrane helix</keyword>
<sequence length="313" mass="32517">MTSTTGTHTLNTVRGMLIGTAEVVPGISGGTVALITGVYEDLVTSAGHVVTGIKNAAADLVRGRGFGRAAAEFRRADWGVVAAVLAGMVAAVLVAARLVAPVVEANPVHSYAFFFGLVLASLWVPYSSSGRRWRAGHYVVALAVAVVAFLLSGVPPTDVQPTPPVVMGAAAVAVCALVMPGLSGSFILLTFGLYTTTMAALNDRDLGYIATFAAGAVLGLAFFVKLLQWLLERHHHPTMVVMTGLMLGSLRALWPWQDDDRGLLAPGAAAAPAIGLALLGAAAVVAIIAVEHRIKIRSTPPPPTHGRHRASQR</sequence>
<dbReference type="RefSeq" id="WP_106583950.1">
    <property type="nucleotide sequence ID" value="NZ_PYGA01000011.1"/>
</dbReference>
<feature type="transmembrane region" description="Helical" evidence="1">
    <location>
        <begin position="78"/>
        <end position="96"/>
    </location>
</feature>
<organism evidence="2 3">
    <name type="scientific">Murinocardiopsis flavida</name>
    <dbReference type="NCBI Taxonomy" id="645275"/>
    <lineage>
        <taxon>Bacteria</taxon>
        <taxon>Bacillati</taxon>
        <taxon>Actinomycetota</taxon>
        <taxon>Actinomycetes</taxon>
        <taxon>Streptosporangiales</taxon>
        <taxon>Nocardiopsidaceae</taxon>
        <taxon>Murinocardiopsis</taxon>
    </lineage>
</organism>
<dbReference type="AlphaFoldDB" id="A0A2P8DH88"/>
<evidence type="ECO:0000313" key="3">
    <source>
        <dbReference type="Proteomes" id="UP000240542"/>
    </source>
</evidence>
<dbReference type="Pfam" id="PF04018">
    <property type="entry name" value="VCA0040-like"/>
    <property type="match status" value="1"/>
</dbReference>
<dbReference type="InterPro" id="IPR007163">
    <property type="entry name" value="VCA0040-like"/>
</dbReference>
<dbReference type="OrthoDB" id="9793746at2"/>
<feature type="transmembrane region" description="Helical" evidence="1">
    <location>
        <begin position="138"/>
        <end position="154"/>
    </location>
</feature>
<feature type="transmembrane region" description="Helical" evidence="1">
    <location>
        <begin position="166"/>
        <end position="194"/>
    </location>
</feature>
<dbReference type="PANTHER" id="PTHR37308:SF1">
    <property type="entry name" value="POLYPRENYL-PHOSPHATE TRANSPORTER"/>
    <property type="match status" value="1"/>
</dbReference>
<protein>
    <submittedName>
        <fullName evidence="2">Putative membrane protein</fullName>
    </submittedName>
</protein>
<dbReference type="Proteomes" id="UP000240542">
    <property type="component" value="Unassembled WGS sequence"/>
</dbReference>
<accession>A0A2P8DH88</accession>
<feature type="transmembrane region" description="Helical" evidence="1">
    <location>
        <begin position="263"/>
        <end position="290"/>
    </location>
</feature>
<comment type="caution">
    <text evidence="2">The sequence shown here is derived from an EMBL/GenBank/DDBJ whole genome shotgun (WGS) entry which is preliminary data.</text>
</comment>
<keyword evidence="3" id="KW-1185">Reference proteome</keyword>
<feature type="transmembrane region" description="Helical" evidence="1">
    <location>
        <begin position="108"/>
        <end position="126"/>
    </location>
</feature>
<dbReference type="PANTHER" id="PTHR37308">
    <property type="entry name" value="INTEGRAL MEMBRANE PROTEIN"/>
    <property type="match status" value="1"/>
</dbReference>
<name>A0A2P8DH88_9ACTN</name>
<evidence type="ECO:0000256" key="1">
    <source>
        <dbReference type="SAM" id="Phobius"/>
    </source>
</evidence>
<evidence type="ECO:0000313" key="2">
    <source>
        <dbReference type="EMBL" id="PSK96584.1"/>
    </source>
</evidence>
<reference evidence="2 3" key="1">
    <citation type="submission" date="2018-03" db="EMBL/GenBank/DDBJ databases">
        <title>Genomic Encyclopedia of Archaeal and Bacterial Type Strains, Phase II (KMG-II): from individual species to whole genera.</title>
        <authorList>
            <person name="Goeker M."/>
        </authorList>
    </citation>
    <scope>NUCLEOTIDE SEQUENCE [LARGE SCALE GENOMIC DNA]</scope>
    <source>
        <strain evidence="2 3">DSM 45312</strain>
    </source>
</reference>
<keyword evidence="1" id="KW-0472">Membrane</keyword>
<feature type="transmembrane region" description="Helical" evidence="1">
    <location>
        <begin position="206"/>
        <end position="231"/>
    </location>
</feature>
<proteinExistence type="predicted"/>
<gene>
    <name evidence="2" type="ORF">CLV63_111179</name>
</gene>
<keyword evidence="1" id="KW-0812">Transmembrane</keyword>
<dbReference type="EMBL" id="PYGA01000011">
    <property type="protein sequence ID" value="PSK96584.1"/>
    <property type="molecule type" value="Genomic_DNA"/>
</dbReference>